<evidence type="ECO:0000313" key="2">
    <source>
        <dbReference type="EnsemblPlants" id="Kaladp0836s0003.1.v1.1"/>
    </source>
</evidence>
<dbReference type="InterPro" id="IPR043519">
    <property type="entry name" value="NT_sf"/>
</dbReference>
<feature type="domain" description="Poly(A) polymerase nucleotidyltransferase" evidence="1">
    <location>
        <begin position="16"/>
        <end position="66"/>
    </location>
</feature>
<evidence type="ECO:0000313" key="3">
    <source>
        <dbReference type="Proteomes" id="UP000594263"/>
    </source>
</evidence>
<dbReference type="AlphaFoldDB" id="A0A7N0VHS0"/>
<dbReference type="GO" id="GO:0005634">
    <property type="term" value="C:nucleus"/>
    <property type="evidence" value="ECO:0007669"/>
    <property type="project" value="TreeGrafter"/>
</dbReference>
<name>A0A7N0VHS0_KALFE</name>
<protein>
    <recommendedName>
        <fullName evidence="1">Poly(A) polymerase nucleotidyltransferase domain-containing protein</fullName>
    </recommendedName>
</protein>
<dbReference type="Gene3D" id="3.30.460.10">
    <property type="entry name" value="Beta Polymerase, domain 2"/>
    <property type="match status" value="1"/>
</dbReference>
<dbReference type="EnsemblPlants" id="Kaladp0836s0003.1.v1.1">
    <property type="protein sequence ID" value="Kaladp0836s0003.1.v1.1"/>
    <property type="gene ID" value="Kaladp0836s0003.v1.1"/>
</dbReference>
<reference evidence="2" key="1">
    <citation type="submission" date="2021-01" db="UniProtKB">
        <authorList>
            <consortium name="EnsemblPlants"/>
        </authorList>
    </citation>
    <scope>IDENTIFICATION</scope>
</reference>
<accession>A0A7N0VHS0</accession>
<dbReference type="Pfam" id="PF20750">
    <property type="entry name" value="PAP_NTPase"/>
    <property type="match status" value="1"/>
</dbReference>
<dbReference type="SUPFAM" id="SSF81301">
    <property type="entry name" value="Nucleotidyltransferase"/>
    <property type="match status" value="1"/>
</dbReference>
<proteinExistence type="predicted"/>
<dbReference type="InterPro" id="IPR048840">
    <property type="entry name" value="PolA_pol_NTPase"/>
</dbReference>
<organism evidence="2 3">
    <name type="scientific">Kalanchoe fedtschenkoi</name>
    <name type="common">Lavender scallops</name>
    <name type="synonym">South American air plant</name>
    <dbReference type="NCBI Taxonomy" id="63787"/>
    <lineage>
        <taxon>Eukaryota</taxon>
        <taxon>Viridiplantae</taxon>
        <taxon>Streptophyta</taxon>
        <taxon>Embryophyta</taxon>
        <taxon>Tracheophyta</taxon>
        <taxon>Spermatophyta</taxon>
        <taxon>Magnoliopsida</taxon>
        <taxon>eudicotyledons</taxon>
        <taxon>Gunneridae</taxon>
        <taxon>Pentapetalae</taxon>
        <taxon>Saxifragales</taxon>
        <taxon>Crassulaceae</taxon>
        <taxon>Kalanchoe</taxon>
    </lineage>
</organism>
<dbReference type="Proteomes" id="UP000594263">
    <property type="component" value="Unplaced"/>
</dbReference>
<dbReference type="Gene3D" id="1.10.1410.10">
    <property type="match status" value="1"/>
</dbReference>
<dbReference type="OMA" id="TEIYCEC"/>
<dbReference type="Gramene" id="Kaladp0836s0003.1.v1.1">
    <property type="protein sequence ID" value="Kaladp0836s0003.1.v1.1"/>
    <property type="gene ID" value="Kaladp0836s0003.v1.1"/>
</dbReference>
<sequence length="70" mass="7844">MERPGLAGRSKGQRLGITEPISWGGPSDIDFIRTRELEKLLSDAGLYESQEEAVLREEVLGRLDQVDFLV</sequence>
<evidence type="ECO:0000259" key="1">
    <source>
        <dbReference type="Pfam" id="PF20750"/>
    </source>
</evidence>
<dbReference type="GO" id="GO:1990817">
    <property type="term" value="F:poly(A) RNA polymerase activity"/>
    <property type="evidence" value="ECO:0007669"/>
    <property type="project" value="TreeGrafter"/>
</dbReference>
<keyword evidence="3" id="KW-1185">Reference proteome</keyword>
<dbReference type="PANTHER" id="PTHR10682:SF10">
    <property type="entry name" value="POLYNUCLEOTIDE ADENYLYLTRANSFERASE"/>
    <property type="match status" value="1"/>
</dbReference>
<dbReference type="PANTHER" id="PTHR10682">
    <property type="entry name" value="POLY A POLYMERASE"/>
    <property type="match status" value="1"/>
</dbReference>